<evidence type="ECO:0000313" key="4">
    <source>
        <dbReference type="Proteomes" id="UP000248132"/>
    </source>
</evidence>
<organism evidence="3 4">
    <name type="scientific">Ruminiclostridium sufflavum DSM 19573</name>
    <dbReference type="NCBI Taxonomy" id="1121337"/>
    <lineage>
        <taxon>Bacteria</taxon>
        <taxon>Bacillati</taxon>
        <taxon>Bacillota</taxon>
        <taxon>Clostridia</taxon>
        <taxon>Eubacteriales</taxon>
        <taxon>Oscillospiraceae</taxon>
        <taxon>Ruminiclostridium</taxon>
    </lineage>
</organism>
<reference evidence="3 4" key="1">
    <citation type="submission" date="2018-06" db="EMBL/GenBank/DDBJ databases">
        <title>Genomic Encyclopedia of Type Strains, Phase I: the one thousand microbial genomes (KMG-I) project.</title>
        <authorList>
            <person name="Kyrpides N."/>
        </authorList>
    </citation>
    <scope>NUCLEOTIDE SEQUENCE [LARGE SCALE GENOMIC DNA]</scope>
    <source>
        <strain evidence="3 4">DSM 19573</strain>
    </source>
</reference>
<dbReference type="GO" id="GO:0019748">
    <property type="term" value="P:secondary metabolic process"/>
    <property type="evidence" value="ECO:0007669"/>
    <property type="project" value="TreeGrafter"/>
</dbReference>
<dbReference type="PANTHER" id="PTHR21240">
    <property type="entry name" value="2-AMINO-3-CARBOXYLMUCONATE-6-SEMIALDEHYDE DECARBOXYLASE"/>
    <property type="match status" value="1"/>
</dbReference>
<dbReference type="CDD" id="cd01292">
    <property type="entry name" value="metallo-dependent_hydrolases"/>
    <property type="match status" value="1"/>
</dbReference>
<evidence type="ECO:0000256" key="1">
    <source>
        <dbReference type="ARBA" id="ARBA00023239"/>
    </source>
</evidence>
<dbReference type="Proteomes" id="UP000248132">
    <property type="component" value="Unassembled WGS sequence"/>
</dbReference>
<comment type="caution">
    <text evidence="3">The sequence shown here is derived from an EMBL/GenBank/DDBJ whole genome shotgun (WGS) entry which is preliminary data.</text>
</comment>
<dbReference type="AlphaFoldDB" id="A0A318XGE6"/>
<dbReference type="InterPro" id="IPR006680">
    <property type="entry name" value="Amidohydro-rel"/>
</dbReference>
<sequence>MNEPKIIDAHVHIFPDKVAVKATEATSNYYGVQMCGNGTVEDLLQRGRAINVYKYIVHSTATKVDQVESINDFIAAAQAKNTSFIGFGTLHPDLEDIESEVDRIISLGLKGIKLHPDFQNFNIDDPDVMPIYKAIQFKLPVLIHMGDENRTSSSPERLSNVLKRFPDLTVIAAHLGGYQMWDDSIKYLVGKNLYLDTSSSLAFLDKEKATYIIRKHGVEKILFGTDYPMWSHEEELQRLYNLDFTAEEQELILWKNASKLLGLK</sequence>
<dbReference type="GO" id="GO:0016831">
    <property type="term" value="F:carboxy-lyase activity"/>
    <property type="evidence" value="ECO:0007669"/>
    <property type="project" value="InterPro"/>
</dbReference>
<dbReference type="InterPro" id="IPR032466">
    <property type="entry name" value="Metal_Hydrolase"/>
</dbReference>
<dbReference type="GO" id="GO:0016787">
    <property type="term" value="F:hydrolase activity"/>
    <property type="evidence" value="ECO:0007669"/>
    <property type="project" value="InterPro"/>
</dbReference>
<name>A0A318XGE6_9FIRM</name>
<accession>A0A318XGE6</accession>
<dbReference type="SUPFAM" id="SSF51556">
    <property type="entry name" value="Metallo-dependent hydrolases"/>
    <property type="match status" value="1"/>
</dbReference>
<keyword evidence="4" id="KW-1185">Reference proteome</keyword>
<dbReference type="Pfam" id="PF04909">
    <property type="entry name" value="Amidohydro_2"/>
    <property type="match status" value="1"/>
</dbReference>
<protein>
    <recommendedName>
        <fullName evidence="2">Amidohydrolase-related domain-containing protein</fullName>
    </recommendedName>
</protein>
<evidence type="ECO:0000259" key="2">
    <source>
        <dbReference type="Pfam" id="PF04909"/>
    </source>
</evidence>
<proteinExistence type="predicted"/>
<dbReference type="PANTHER" id="PTHR21240:SF28">
    <property type="entry name" value="ISO-OROTATE DECARBOXYLASE (EUROFUNG)"/>
    <property type="match status" value="1"/>
</dbReference>
<dbReference type="InterPro" id="IPR032465">
    <property type="entry name" value="ACMSD"/>
</dbReference>
<evidence type="ECO:0000313" key="3">
    <source>
        <dbReference type="EMBL" id="PYG85017.1"/>
    </source>
</evidence>
<feature type="domain" description="Amidohydrolase-related" evidence="2">
    <location>
        <begin position="7"/>
        <end position="263"/>
    </location>
</feature>
<gene>
    <name evidence="3" type="ORF">LY28_03377</name>
</gene>
<dbReference type="GO" id="GO:0005737">
    <property type="term" value="C:cytoplasm"/>
    <property type="evidence" value="ECO:0007669"/>
    <property type="project" value="TreeGrafter"/>
</dbReference>
<keyword evidence="1" id="KW-0456">Lyase</keyword>
<dbReference type="Gene3D" id="3.20.20.140">
    <property type="entry name" value="Metal-dependent hydrolases"/>
    <property type="match status" value="1"/>
</dbReference>
<dbReference type="EMBL" id="QKMR01000026">
    <property type="protein sequence ID" value="PYG85017.1"/>
    <property type="molecule type" value="Genomic_DNA"/>
</dbReference>